<accession>A0A4Z0Z3K5</accession>
<dbReference type="CDD" id="cd16926">
    <property type="entry name" value="HATPase_MutL-MLH-PMS-like"/>
    <property type="match status" value="1"/>
</dbReference>
<protein>
    <recommendedName>
        <fullName evidence="3">DNA mismatch repair protein PMS1</fullName>
    </recommendedName>
</protein>
<keyword evidence="2" id="KW-0227">DNA damage</keyword>
<dbReference type="InterPro" id="IPR014762">
    <property type="entry name" value="DNA_mismatch_repair_CS"/>
</dbReference>
<dbReference type="Pfam" id="PF13589">
    <property type="entry name" value="HATPase_c_3"/>
    <property type="match status" value="1"/>
</dbReference>
<dbReference type="Gene3D" id="3.30.230.10">
    <property type="match status" value="1"/>
</dbReference>
<dbReference type="AlphaFoldDB" id="A0A4Z0Z3K5"/>
<dbReference type="FunFam" id="3.30.565.10:FF:000014">
    <property type="entry name" value="Mismatch repair endonuclease pms1, putative"/>
    <property type="match status" value="1"/>
</dbReference>
<dbReference type="CDD" id="cd03484">
    <property type="entry name" value="MutL_Trans_hPMS_2_like"/>
    <property type="match status" value="1"/>
</dbReference>
<feature type="domain" description="DNA mismatch repair protein S5" evidence="6">
    <location>
        <begin position="217"/>
        <end position="356"/>
    </location>
</feature>
<dbReference type="SUPFAM" id="SSF118116">
    <property type="entry name" value="DNA mismatch repair protein MutL"/>
    <property type="match status" value="1"/>
</dbReference>
<reference evidence="7 8" key="1">
    <citation type="submission" date="2019-03" db="EMBL/GenBank/DDBJ databases">
        <title>Draft genome sequence of Xylaria hypoxylon DSM 108379, a ubiquitous saprotrophic-parasitic fungi on hardwood.</title>
        <authorList>
            <person name="Buettner E."/>
            <person name="Leonhardt S."/>
            <person name="Gebauer A.M."/>
            <person name="Liers C."/>
            <person name="Hofrichter M."/>
            <person name="Kellner H."/>
        </authorList>
    </citation>
    <scope>NUCLEOTIDE SEQUENCE [LARGE SCALE GENOMIC DNA]</scope>
    <source>
        <strain evidence="7 8">DSM 108379</strain>
    </source>
</reference>
<dbReference type="InterPro" id="IPR038973">
    <property type="entry name" value="MutL/Mlh/Pms-like"/>
</dbReference>
<dbReference type="Pfam" id="PF01119">
    <property type="entry name" value="DNA_mis_repair"/>
    <property type="match status" value="1"/>
</dbReference>
<feature type="domain" description="MutL C-terminal dimerisation" evidence="5">
    <location>
        <begin position="813"/>
        <end position="978"/>
    </location>
</feature>
<feature type="compositionally biased region" description="Basic and acidic residues" evidence="4">
    <location>
        <begin position="626"/>
        <end position="637"/>
    </location>
</feature>
<feature type="region of interest" description="Disordered" evidence="4">
    <location>
        <begin position="624"/>
        <end position="687"/>
    </location>
</feature>
<name>A0A4Z0Z3K5_9PEZI</name>
<evidence type="ECO:0000259" key="5">
    <source>
        <dbReference type="SMART" id="SM00853"/>
    </source>
</evidence>
<dbReference type="Proteomes" id="UP000297716">
    <property type="component" value="Unassembled WGS sequence"/>
</dbReference>
<dbReference type="InterPro" id="IPR036890">
    <property type="entry name" value="HATPase_C_sf"/>
</dbReference>
<dbReference type="GO" id="GO:0032389">
    <property type="term" value="C:MutLalpha complex"/>
    <property type="evidence" value="ECO:0007669"/>
    <property type="project" value="TreeGrafter"/>
</dbReference>
<dbReference type="InterPro" id="IPR014790">
    <property type="entry name" value="MutL_C"/>
</dbReference>
<dbReference type="InterPro" id="IPR002099">
    <property type="entry name" value="MutL/Mlh/PMS"/>
</dbReference>
<feature type="compositionally biased region" description="Polar residues" evidence="4">
    <location>
        <begin position="662"/>
        <end position="677"/>
    </location>
</feature>
<dbReference type="GO" id="GO:0005524">
    <property type="term" value="F:ATP binding"/>
    <property type="evidence" value="ECO:0007669"/>
    <property type="project" value="InterPro"/>
</dbReference>
<evidence type="ECO:0000256" key="1">
    <source>
        <dbReference type="ARBA" id="ARBA00006082"/>
    </source>
</evidence>
<dbReference type="GO" id="GO:0140664">
    <property type="term" value="F:ATP-dependent DNA damage sensor activity"/>
    <property type="evidence" value="ECO:0007669"/>
    <property type="project" value="InterPro"/>
</dbReference>
<dbReference type="PANTHER" id="PTHR10073">
    <property type="entry name" value="DNA MISMATCH REPAIR PROTEIN MLH, PMS, MUTL"/>
    <property type="match status" value="1"/>
</dbReference>
<dbReference type="InterPro" id="IPR042121">
    <property type="entry name" value="MutL_C_regsub"/>
</dbReference>
<keyword evidence="8" id="KW-1185">Reference proteome</keyword>
<dbReference type="FunFam" id="3.30.1370.100:FF:000001">
    <property type="entry name" value="Mismatch repair endonuclease pms1, putative"/>
    <property type="match status" value="1"/>
</dbReference>
<sequence>MATIKPIEAKTIHQIQSGQVIVDLCSVVKELVENGIDAGATNIEVRFKNQGLDAIEVQDNGSGISKENHDTLALKHYTSKLSTYSDLECLETFGFRGEALSSLCALSKFSVTTCLASDAPKGSRLEFETSGKLRSTSVVAAQKGTTVLVEGLFHNLPVRRRELERNIKREWNRVLGVLNQYACIQTGLKFSVSQQPNKGKRMVLFSTKGNQTTRENIVNVFGAKTLTVLIPLDLELELEPTNTSSQRLTARGDSQTQLIRVRGHVSRPAHGEGRQTPDRQMFFVNGRPCGLPQFAKVFNEVYRAYNASQSPFIFADIQLDTHLYDVNVSPDKRTILLHEQTRMLDNLRESLSALFESQDYALPTSQLQTTKQSLLKRPSLSRQGTPSSETNTKRLASSDVNFRREPIPTDAESRAEGEDVEAADDGNAQVAHSSNLISRWIERKSDLRENIAAKDNRVVQSAYQGNHNPDADSQDPPSRGVEQEEPPPNTESSDVADSIADFRDETSDRSILAKNASSEPQIPALAPLARVTDTNSNKAGSSISAKRAVPEVATITIGDHTVTSIIGSAPKKQRLDTQQNRDFPAQESAKVSVPVPSFNGRLTQMFAAQAERSQSDKKQIITTTKIQDDSQHSDLSSEHLFVSDDSGGESDNEYSADILSGRGNQDQPSPQDLQATEANLEEDSETELAYRAKTSDVKYRDGEFEEAKEESDPSVNIENAQILEQTISEESQKRTQSFVKGSTKKKDATYHLQQTLRVNEKLIRDAFDSQQKHISRTFTSPRAVLETNHLDAEDAEEKLSLTISKSDFEKMKIIGQFNLGFIIASRAAEEYSADTLNRSGRDDELFIIDQHATDEKYNFERLQASTVVQSQRLVHAKTLELTAVEEDIVQQNIDALETNGFIVSFDDSGDEPVGTRCQLLSLPLSREITFSLTDLEELISLLQDHHSASANTVPRPSKVRKMFAMRACRSSVMIGKPLSTKQMEKLVRHMGELDKPWNCPHGRPTMRHLCGLGAWDDLGWKEGDNFDGSRASPINWGSYLREGRDLV</sequence>
<evidence type="ECO:0000259" key="6">
    <source>
        <dbReference type="SMART" id="SM01340"/>
    </source>
</evidence>
<dbReference type="InterPro" id="IPR037198">
    <property type="entry name" value="MutL_C_sf"/>
</dbReference>
<gene>
    <name evidence="7" type="ORF">E0Z10_g5542</name>
</gene>
<dbReference type="InterPro" id="IPR042120">
    <property type="entry name" value="MutL_C_dimsub"/>
</dbReference>
<dbReference type="SUPFAM" id="SSF54211">
    <property type="entry name" value="Ribosomal protein S5 domain 2-like"/>
    <property type="match status" value="1"/>
</dbReference>
<dbReference type="GO" id="GO:0016887">
    <property type="term" value="F:ATP hydrolysis activity"/>
    <property type="evidence" value="ECO:0007669"/>
    <property type="project" value="InterPro"/>
</dbReference>
<feature type="compositionally biased region" description="Polar residues" evidence="4">
    <location>
        <begin position="380"/>
        <end position="400"/>
    </location>
</feature>
<dbReference type="Gene3D" id="3.30.1370.100">
    <property type="entry name" value="MutL, C-terminal domain, regulatory subdomain"/>
    <property type="match status" value="1"/>
</dbReference>
<dbReference type="EMBL" id="SKBN01000101">
    <property type="protein sequence ID" value="TGJ83222.1"/>
    <property type="molecule type" value="Genomic_DNA"/>
</dbReference>
<dbReference type="OrthoDB" id="10263226at2759"/>
<dbReference type="SMART" id="SM00853">
    <property type="entry name" value="MutL_C"/>
    <property type="match status" value="1"/>
</dbReference>
<dbReference type="STRING" id="37992.A0A4Z0Z3K5"/>
<feature type="compositionally biased region" description="Polar residues" evidence="4">
    <location>
        <begin position="532"/>
        <end position="543"/>
    </location>
</feature>
<comment type="similarity">
    <text evidence="1">Belongs to the DNA mismatch repair MutL/HexB family.</text>
</comment>
<dbReference type="GO" id="GO:0030983">
    <property type="term" value="F:mismatched DNA binding"/>
    <property type="evidence" value="ECO:0007669"/>
    <property type="project" value="InterPro"/>
</dbReference>
<feature type="region of interest" description="Disordered" evidence="4">
    <location>
        <begin position="523"/>
        <end position="543"/>
    </location>
</feature>
<evidence type="ECO:0000256" key="3">
    <source>
        <dbReference type="ARBA" id="ARBA00070941"/>
    </source>
</evidence>
<dbReference type="FunFam" id="3.30.230.10:FF:000120">
    <property type="entry name" value="Mismatch repair endonuclease PMS2"/>
    <property type="match status" value="1"/>
</dbReference>
<dbReference type="PROSITE" id="PS00058">
    <property type="entry name" value="DNA_MISMATCH_REPAIR_1"/>
    <property type="match status" value="1"/>
</dbReference>
<comment type="caution">
    <text evidence="7">The sequence shown here is derived from an EMBL/GenBank/DDBJ whole genome shotgun (WGS) entry which is preliminary data.</text>
</comment>
<proteinExistence type="inferred from homology"/>
<organism evidence="7 8">
    <name type="scientific">Xylaria hypoxylon</name>
    <dbReference type="NCBI Taxonomy" id="37992"/>
    <lineage>
        <taxon>Eukaryota</taxon>
        <taxon>Fungi</taxon>
        <taxon>Dikarya</taxon>
        <taxon>Ascomycota</taxon>
        <taxon>Pezizomycotina</taxon>
        <taxon>Sordariomycetes</taxon>
        <taxon>Xylariomycetidae</taxon>
        <taxon>Xylariales</taxon>
        <taxon>Xylariaceae</taxon>
        <taxon>Xylaria</taxon>
    </lineage>
</organism>
<evidence type="ECO:0000256" key="2">
    <source>
        <dbReference type="ARBA" id="ARBA00022763"/>
    </source>
</evidence>
<dbReference type="Pfam" id="PF08676">
    <property type="entry name" value="MutL_C"/>
    <property type="match status" value="1"/>
</dbReference>
<dbReference type="InterPro" id="IPR014721">
    <property type="entry name" value="Ribsml_uS5_D2-typ_fold_subgr"/>
</dbReference>
<feature type="region of interest" description="Disordered" evidence="4">
    <location>
        <begin position="568"/>
        <end position="591"/>
    </location>
</feature>
<evidence type="ECO:0000313" key="8">
    <source>
        <dbReference type="Proteomes" id="UP000297716"/>
    </source>
</evidence>
<feature type="compositionally biased region" description="Basic and acidic residues" evidence="4">
    <location>
        <begin position="401"/>
        <end position="417"/>
    </location>
</feature>
<dbReference type="InterPro" id="IPR013507">
    <property type="entry name" value="DNA_mismatch_S5_2-like"/>
</dbReference>
<feature type="region of interest" description="Disordered" evidence="4">
    <location>
        <begin position="463"/>
        <end position="497"/>
    </location>
</feature>
<dbReference type="SMART" id="SM01340">
    <property type="entry name" value="DNA_mis_repair"/>
    <property type="match status" value="1"/>
</dbReference>
<dbReference type="Gene3D" id="3.30.1540.20">
    <property type="entry name" value="MutL, C-terminal domain, dimerisation subdomain"/>
    <property type="match status" value="1"/>
</dbReference>
<evidence type="ECO:0000313" key="7">
    <source>
        <dbReference type="EMBL" id="TGJ83222.1"/>
    </source>
</evidence>
<dbReference type="GO" id="GO:0000710">
    <property type="term" value="P:meiotic mismatch repair"/>
    <property type="evidence" value="ECO:0007669"/>
    <property type="project" value="UniProtKB-ARBA"/>
</dbReference>
<dbReference type="FunFam" id="3.30.1540.20:FF:000019">
    <property type="entry name" value="PMS1 homolog 2, mismatch repair system component"/>
    <property type="match status" value="1"/>
</dbReference>
<dbReference type="PANTHER" id="PTHR10073:SF52">
    <property type="entry name" value="MISMATCH REPAIR ENDONUCLEASE PMS2"/>
    <property type="match status" value="1"/>
</dbReference>
<dbReference type="InterPro" id="IPR020568">
    <property type="entry name" value="Ribosomal_Su5_D2-typ_SF"/>
</dbReference>
<dbReference type="Gene3D" id="3.30.565.10">
    <property type="entry name" value="Histidine kinase-like ATPase, C-terminal domain"/>
    <property type="match status" value="1"/>
</dbReference>
<dbReference type="NCBIfam" id="TIGR00585">
    <property type="entry name" value="mutl"/>
    <property type="match status" value="1"/>
</dbReference>
<evidence type="ECO:0000256" key="4">
    <source>
        <dbReference type="SAM" id="MobiDB-lite"/>
    </source>
</evidence>
<feature type="region of interest" description="Disordered" evidence="4">
    <location>
        <begin position="374"/>
        <end position="431"/>
    </location>
</feature>
<dbReference type="SUPFAM" id="SSF55874">
    <property type="entry name" value="ATPase domain of HSP90 chaperone/DNA topoisomerase II/histidine kinase"/>
    <property type="match status" value="1"/>
</dbReference>